<dbReference type="Proteomes" id="UP000030693">
    <property type="component" value="Unassembled WGS sequence"/>
</dbReference>
<dbReference type="GO" id="GO:0016020">
    <property type="term" value="C:membrane"/>
    <property type="evidence" value="ECO:0007669"/>
    <property type="project" value="UniProtKB-SubCell"/>
</dbReference>
<evidence type="ECO:0000256" key="4">
    <source>
        <dbReference type="ARBA" id="ARBA00022692"/>
    </source>
</evidence>
<dbReference type="Gene3D" id="1.20.1510.10">
    <property type="entry name" value="Cation efflux protein transmembrane domain"/>
    <property type="match status" value="1"/>
</dbReference>
<accession>A0A058Z8D2</accession>
<gene>
    <name evidence="11" type="ORF">H696_02831</name>
</gene>
<feature type="compositionally biased region" description="Low complexity" evidence="8">
    <location>
        <begin position="68"/>
        <end position="78"/>
    </location>
</feature>
<feature type="compositionally biased region" description="Basic residues" evidence="8">
    <location>
        <begin position="372"/>
        <end position="382"/>
    </location>
</feature>
<dbReference type="GO" id="GO:1904257">
    <property type="term" value="P:zinc ion import into Golgi lumen"/>
    <property type="evidence" value="ECO:0007669"/>
    <property type="project" value="TreeGrafter"/>
</dbReference>
<dbReference type="FunFam" id="1.20.1510.10:FF:000014">
    <property type="entry name" value="Cation efflux protein/ zinc transporter"/>
    <property type="match status" value="1"/>
</dbReference>
<feature type="region of interest" description="Disordered" evidence="8">
    <location>
        <begin position="363"/>
        <end position="387"/>
    </location>
</feature>
<proteinExistence type="inferred from homology"/>
<dbReference type="PANTHER" id="PTHR45755:SF4">
    <property type="entry name" value="ZINC TRANSPORTER 7"/>
    <property type="match status" value="1"/>
</dbReference>
<evidence type="ECO:0000256" key="3">
    <source>
        <dbReference type="ARBA" id="ARBA00022448"/>
    </source>
</evidence>
<dbReference type="SUPFAM" id="SSF161111">
    <property type="entry name" value="Cation efflux protein transmembrane domain-like"/>
    <property type="match status" value="1"/>
</dbReference>
<evidence type="ECO:0000256" key="6">
    <source>
        <dbReference type="ARBA" id="ARBA00023065"/>
    </source>
</evidence>
<keyword evidence="4 9" id="KW-0812">Transmembrane</keyword>
<dbReference type="GO" id="GO:0006882">
    <property type="term" value="P:intracellular zinc ion homeostasis"/>
    <property type="evidence" value="ECO:0007669"/>
    <property type="project" value="InterPro"/>
</dbReference>
<dbReference type="eggNOG" id="KOG1484">
    <property type="taxonomic scope" value="Eukaryota"/>
</dbReference>
<dbReference type="OMA" id="IWELASH"/>
<dbReference type="GO" id="GO:0005385">
    <property type="term" value="F:zinc ion transmembrane transporter activity"/>
    <property type="evidence" value="ECO:0007669"/>
    <property type="project" value="InterPro"/>
</dbReference>
<evidence type="ECO:0000256" key="5">
    <source>
        <dbReference type="ARBA" id="ARBA00022989"/>
    </source>
</evidence>
<feature type="region of interest" description="Disordered" evidence="8">
    <location>
        <begin position="539"/>
        <end position="568"/>
    </location>
</feature>
<evidence type="ECO:0000256" key="1">
    <source>
        <dbReference type="ARBA" id="ARBA00004141"/>
    </source>
</evidence>
<feature type="region of interest" description="Disordered" evidence="8">
    <location>
        <begin position="1"/>
        <end position="51"/>
    </location>
</feature>
<dbReference type="InterPro" id="IPR002524">
    <property type="entry name" value="Cation_efflux"/>
</dbReference>
<dbReference type="EMBL" id="KB932204">
    <property type="protein sequence ID" value="KCV70490.1"/>
    <property type="molecule type" value="Genomic_DNA"/>
</dbReference>
<dbReference type="GO" id="GO:0031410">
    <property type="term" value="C:cytoplasmic vesicle"/>
    <property type="evidence" value="ECO:0007669"/>
    <property type="project" value="TreeGrafter"/>
</dbReference>
<feature type="transmembrane region" description="Helical" evidence="9">
    <location>
        <begin position="429"/>
        <end position="446"/>
    </location>
</feature>
<sequence>MLPYDPKSAGTDTSASSGSSMSAASTLHRMPGSGHFPNTPGPGTVSAAGMTTPGLGASFGIPLSSGPGSGFPSATGTPASLGSGFAPSPATGHFHPGQTPMGGPAQPGAFTPGPAGASPFHGLPLGGGSIGGGGGGGGGGSGGGHDSHGHSHGGHGHSHGGHGHSHGGHGHHDMHSPPGHYPEAGALFGSAPPPRGKTVNVLYPESSRGLAQRAMYQARVFLRSILSDRRTRNVFFFLLLNLSFMVVEILYGIWSNSLGLIGDGLHMLFDSSALIGSLIASVIAKWPVNDRLTYGYGRVETLCGFVNALLLTYASGNILFEAIGRLISPEVVDTERLLTVAVLGLIVNLVGIFAFEHGGHGHSHGGGGGGHGHSHGGHGHSHGGHDDPHSNPLLQGMFLHILADTLGSVGVIASAILIKLFDWQMADPICSIFISVMIFVTVVPLLKSSAAVLMQSTPELPGGATSKTVAAALRAIPGVDSVESLHIWELASHVTVATTSLRLTGGESSERVRLDAVEVLRRQAGAKKTTVELVTGGGLVAGTEHGSHSHSHSHSHQVDPHQAGTRGSAPAYNFVALPMSSHQ</sequence>
<reference evidence="11" key="1">
    <citation type="submission" date="2013-04" db="EMBL/GenBank/DDBJ databases">
        <title>The Genome Sequence of Fonticula alba ATCC 38817.</title>
        <authorList>
            <consortium name="The Broad Institute Genomics Platform"/>
            <person name="Russ C."/>
            <person name="Cuomo C."/>
            <person name="Burger G."/>
            <person name="Gray M.W."/>
            <person name="Holland P.W.H."/>
            <person name="King N."/>
            <person name="Lang F.B.F."/>
            <person name="Roger A.J."/>
            <person name="Ruiz-Trillo I."/>
            <person name="Brown M."/>
            <person name="Walker B."/>
            <person name="Young S."/>
            <person name="Zeng Q."/>
            <person name="Gargeya S."/>
            <person name="Fitzgerald M."/>
            <person name="Haas B."/>
            <person name="Abouelleil A."/>
            <person name="Allen A.W."/>
            <person name="Alvarado L."/>
            <person name="Arachchi H.M."/>
            <person name="Berlin A.M."/>
            <person name="Chapman S.B."/>
            <person name="Gainer-Dewar J."/>
            <person name="Goldberg J."/>
            <person name="Griggs A."/>
            <person name="Gujja S."/>
            <person name="Hansen M."/>
            <person name="Howarth C."/>
            <person name="Imamovic A."/>
            <person name="Ireland A."/>
            <person name="Larimer J."/>
            <person name="McCowan C."/>
            <person name="Murphy C."/>
            <person name="Pearson M."/>
            <person name="Poon T.W."/>
            <person name="Priest M."/>
            <person name="Roberts A."/>
            <person name="Saif S."/>
            <person name="Shea T."/>
            <person name="Sisk P."/>
            <person name="Sykes S."/>
            <person name="Wortman J."/>
            <person name="Nusbaum C."/>
            <person name="Birren B."/>
        </authorList>
    </citation>
    <scope>NUCLEOTIDE SEQUENCE [LARGE SCALE GENOMIC DNA]</scope>
    <source>
        <strain evidence="11">ATCC 38817</strain>
    </source>
</reference>
<feature type="transmembrane region" description="Helical" evidence="9">
    <location>
        <begin position="304"/>
        <end position="324"/>
    </location>
</feature>
<evidence type="ECO:0000313" key="11">
    <source>
        <dbReference type="EMBL" id="KCV70490.1"/>
    </source>
</evidence>
<evidence type="ECO:0000259" key="10">
    <source>
        <dbReference type="Pfam" id="PF01545"/>
    </source>
</evidence>
<comment type="similarity">
    <text evidence="2">Belongs to the cation diffusion facilitator (CDF) transporter (TC 2.A.4) family. SLC30A subfamily.</text>
</comment>
<dbReference type="AlphaFoldDB" id="A0A058Z8D2"/>
<feature type="transmembrane region" description="Helical" evidence="9">
    <location>
        <begin position="336"/>
        <end position="355"/>
    </location>
</feature>
<keyword evidence="7 9" id="KW-0472">Membrane</keyword>
<dbReference type="STRING" id="691883.A0A058Z8D2"/>
<evidence type="ECO:0000313" key="12">
    <source>
        <dbReference type="Proteomes" id="UP000030693"/>
    </source>
</evidence>
<dbReference type="PANTHER" id="PTHR45755">
    <property type="match status" value="1"/>
</dbReference>
<evidence type="ECO:0000256" key="9">
    <source>
        <dbReference type="SAM" id="Phobius"/>
    </source>
</evidence>
<feature type="domain" description="Cation efflux protein transmembrane" evidence="10">
    <location>
        <begin position="234"/>
        <end position="454"/>
    </location>
</feature>
<name>A0A058Z8D2_FONAL</name>
<evidence type="ECO:0000256" key="2">
    <source>
        <dbReference type="ARBA" id="ARBA00008873"/>
    </source>
</evidence>
<keyword evidence="6" id="KW-0406">Ion transport</keyword>
<dbReference type="NCBIfam" id="TIGR01297">
    <property type="entry name" value="CDF"/>
    <property type="match status" value="1"/>
</dbReference>
<organism evidence="11">
    <name type="scientific">Fonticula alba</name>
    <name type="common">Slime mold</name>
    <dbReference type="NCBI Taxonomy" id="691883"/>
    <lineage>
        <taxon>Eukaryota</taxon>
        <taxon>Rotosphaerida</taxon>
        <taxon>Fonticulaceae</taxon>
        <taxon>Fonticula</taxon>
    </lineage>
</organism>
<dbReference type="OrthoDB" id="78669at2759"/>
<evidence type="ECO:0000256" key="7">
    <source>
        <dbReference type="ARBA" id="ARBA00023136"/>
    </source>
</evidence>
<feature type="compositionally biased region" description="Gly residues" evidence="8">
    <location>
        <begin position="124"/>
        <end position="144"/>
    </location>
</feature>
<keyword evidence="5 9" id="KW-1133">Transmembrane helix</keyword>
<feature type="compositionally biased region" description="Basic residues" evidence="8">
    <location>
        <begin position="150"/>
        <end position="169"/>
    </location>
</feature>
<keyword evidence="3" id="KW-0813">Transport</keyword>
<feature type="region of interest" description="Disordered" evidence="8">
    <location>
        <begin position="68"/>
        <end position="190"/>
    </location>
</feature>
<dbReference type="InterPro" id="IPR045316">
    <property type="entry name" value="Msc2-like"/>
</dbReference>
<evidence type="ECO:0000256" key="8">
    <source>
        <dbReference type="SAM" id="MobiDB-lite"/>
    </source>
</evidence>
<dbReference type="Pfam" id="PF01545">
    <property type="entry name" value="Cation_efflux"/>
    <property type="match status" value="1"/>
</dbReference>
<comment type="subcellular location">
    <subcellularLocation>
        <location evidence="1">Membrane</location>
        <topology evidence="1">Multi-pass membrane protein</topology>
    </subcellularLocation>
</comment>
<dbReference type="GO" id="GO:0005794">
    <property type="term" value="C:Golgi apparatus"/>
    <property type="evidence" value="ECO:0007669"/>
    <property type="project" value="TreeGrafter"/>
</dbReference>
<feature type="transmembrane region" description="Helical" evidence="9">
    <location>
        <begin position="397"/>
        <end position="417"/>
    </location>
</feature>
<keyword evidence="12" id="KW-1185">Reference proteome</keyword>
<dbReference type="RefSeq" id="XP_009495006.1">
    <property type="nucleotide sequence ID" value="XM_009496731.1"/>
</dbReference>
<protein>
    <recommendedName>
        <fullName evidence="10">Cation efflux protein transmembrane domain-containing protein</fullName>
    </recommendedName>
</protein>
<dbReference type="GeneID" id="20527556"/>
<dbReference type="InterPro" id="IPR058533">
    <property type="entry name" value="Cation_efflux_TM"/>
</dbReference>
<feature type="transmembrane region" description="Helical" evidence="9">
    <location>
        <begin position="234"/>
        <end position="253"/>
    </location>
</feature>
<feature type="compositionally biased region" description="Low complexity" evidence="8">
    <location>
        <begin position="8"/>
        <end position="26"/>
    </location>
</feature>
<dbReference type="InterPro" id="IPR027469">
    <property type="entry name" value="Cation_efflux_TMD_sf"/>
</dbReference>